<organism evidence="1 2">
    <name type="scientific">Vaccinium darrowii</name>
    <dbReference type="NCBI Taxonomy" id="229202"/>
    <lineage>
        <taxon>Eukaryota</taxon>
        <taxon>Viridiplantae</taxon>
        <taxon>Streptophyta</taxon>
        <taxon>Embryophyta</taxon>
        <taxon>Tracheophyta</taxon>
        <taxon>Spermatophyta</taxon>
        <taxon>Magnoliopsida</taxon>
        <taxon>eudicotyledons</taxon>
        <taxon>Gunneridae</taxon>
        <taxon>Pentapetalae</taxon>
        <taxon>asterids</taxon>
        <taxon>Ericales</taxon>
        <taxon>Ericaceae</taxon>
        <taxon>Vaccinioideae</taxon>
        <taxon>Vaccinieae</taxon>
        <taxon>Vaccinium</taxon>
    </lineage>
</organism>
<accession>A0ACB7ZME5</accession>
<evidence type="ECO:0000313" key="1">
    <source>
        <dbReference type="EMBL" id="KAH7866684.1"/>
    </source>
</evidence>
<name>A0ACB7ZME5_9ERIC</name>
<sequence>MDFFSILPEGLLSEILSRTSPRDVCRSSVITRGFKLVADSNDTWDRFLPSDHEKIISKLPVAFSTKKQLYFRLANSFILLDDGELFGSSDLNEGFKSRTGFTLDKASGKICLTLGARELTIECRSDPVNWTGTYLPQSRFKEVANLQVVPWFDIKGKVEARLLSPKTTYVVFLVFNLGLDLGPRNYRYGLLPAKASVRFYGERGGGDGDGDEDGDEIPNIVSLGIRSFRSDHGQFAQRRMDYWMETELGEFFSGQGDTGEVEVRLMGIERDCWTYDLFVAGIELRPKVDS</sequence>
<keyword evidence="2" id="KW-1185">Reference proteome</keyword>
<dbReference type="EMBL" id="CM037159">
    <property type="protein sequence ID" value="KAH7866684.1"/>
    <property type="molecule type" value="Genomic_DNA"/>
</dbReference>
<protein>
    <submittedName>
        <fullName evidence="1">Uncharacterized protein</fullName>
    </submittedName>
</protein>
<comment type="caution">
    <text evidence="1">The sequence shown here is derived from an EMBL/GenBank/DDBJ whole genome shotgun (WGS) entry which is preliminary data.</text>
</comment>
<evidence type="ECO:0000313" key="2">
    <source>
        <dbReference type="Proteomes" id="UP000828048"/>
    </source>
</evidence>
<reference evidence="1 2" key="1">
    <citation type="journal article" date="2021" name="Hortic Res">
        <title>High-quality reference genome and annotation aids understanding of berry development for evergreen blueberry (Vaccinium darrowii).</title>
        <authorList>
            <person name="Yu J."/>
            <person name="Hulse-Kemp A.M."/>
            <person name="Babiker E."/>
            <person name="Staton M."/>
        </authorList>
    </citation>
    <scope>NUCLEOTIDE SEQUENCE [LARGE SCALE GENOMIC DNA]</scope>
    <source>
        <strain evidence="2">cv. NJ 8807/NJ 8810</strain>
        <tissue evidence="1">Young leaf</tissue>
    </source>
</reference>
<proteinExistence type="predicted"/>
<dbReference type="Proteomes" id="UP000828048">
    <property type="component" value="Chromosome 9"/>
</dbReference>
<gene>
    <name evidence="1" type="ORF">Vadar_023600</name>
</gene>